<organism evidence="1 2">
    <name type="scientific">Candidozyma auris</name>
    <name type="common">Yeast</name>
    <name type="synonym">Candida auris</name>
    <dbReference type="NCBI Taxonomy" id="498019"/>
    <lineage>
        <taxon>Eukaryota</taxon>
        <taxon>Fungi</taxon>
        <taxon>Dikarya</taxon>
        <taxon>Ascomycota</taxon>
        <taxon>Saccharomycotina</taxon>
        <taxon>Pichiomycetes</taxon>
        <taxon>Metschnikowiaceae</taxon>
        <taxon>Candidozyma</taxon>
    </lineage>
</organism>
<accession>A0A0L0NY27</accession>
<gene>
    <name evidence="1" type="ORF">QG37_04159</name>
</gene>
<dbReference type="EMBL" id="LGST01000027">
    <property type="protein sequence ID" value="KND99096.1"/>
    <property type="molecule type" value="Genomic_DNA"/>
</dbReference>
<evidence type="ECO:0000313" key="2">
    <source>
        <dbReference type="Proteomes" id="UP000037122"/>
    </source>
</evidence>
<protein>
    <submittedName>
        <fullName evidence="1">Uncharacterized protein</fullName>
    </submittedName>
</protein>
<reference evidence="2" key="1">
    <citation type="journal article" date="2015" name="BMC Genomics">
        <title>Draft genome of a commonly misdiagnosed multidrug resistant pathogen Candida auris.</title>
        <authorList>
            <person name="Chatterjee S."/>
            <person name="Alampalli S.V."/>
            <person name="Nageshan R.K."/>
            <person name="Chettiar S.T."/>
            <person name="Joshi S."/>
            <person name="Tatu U.S."/>
        </authorList>
    </citation>
    <scope>NUCLEOTIDE SEQUENCE [LARGE SCALE GENOMIC DNA]</scope>
    <source>
        <strain evidence="2">6684</strain>
    </source>
</reference>
<dbReference type="AlphaFoldDB" id="A0A0L0NY27"/>
<name>A0A0L0NY27_CANAR</name>
<dbReference type="Proteomes" id="UP000037122">
    <property type="component" value="Unassembled WGS sequence"/>
</dbReference>
<dbReference type="VEuPathDB" id="FungiDB:QG37_04159"/>
<evidence type="ECO:0000313" key="1">
    <source>
        <dbReference type="EMBL" id="KND99096.1"/>
    </source>
</evidence>
<proteinExistence type="predicted"/>
<comment type="caution">
    <text evidence="1">The sequence shown here is derived from an EMBL/GenBank/DDBJ whole genome shotgun (WGS) entry which is preliminary data.</text>
</comment>
<sequence length="83" mass="9716">MIRMNKWCDSIPYSSYLKPNASIYGHTTPLDDQKNLIETSKREIVGVEILLLFELLLNNGFSYLQKNRPFIRQKDDTSGNYKM</sequence>